<dbReference type="AlphaFoldDB" id="A0A8X7NN62"/>
<dbReference type="GO" id="GO:0008270">
    <property type="term" value="F:zinc ion binding"/>
    <property type="evidence" value="ECO:0007669"/>
    <property type="project" value="UniProtKB-KW"/>
</dbReference>
<dbReference type="Gene3D" id="3.30.160.60">
    <property type="entry name" value="Classic Zinc Finger"/>
    <property type="match status" value="1"/>
</dbReference>
<feature type="compositionally biased region" description="Polar residues" evidence="2">
    <location>
        <begin position="132"/>
        <end position="156"/>
    </location>
</feature>
<dbReference type="PROSITE" id="PS50157">
    <property type="entry name" value="ZINC_FINGER_C2H2_2"/>
    <property type="match status" value="1"/>
</dbReference>
<feature type="domain" description="C2H2-type" evidence="3">
    <location>
        <begin position="525"/>
        <end position="561"/>
    </location>
</feature>
<feature type="compositionally biased region" description="Basic and acidic residues" evidence="2">
    <location>
        <begin position="368"/>
        <end position="381"/>
    </location>
</feature>
<reference evidence="4" key="1">
    <citation type="submission" date="2020-03" db="EMBL/GenBank/DDBJ databases">
        <title>FDA dAtabase for Regulatory Grade micrObial Sequences (FDA-ARGOS): Supporting development and validation of Infectious Disease Dx tests.</title>
        <authorList>
            <person name="Campos J."/>
            <person name="Goldberg B."/>
            <person name="Tallon L."/>
            <person name="Sadzewicz L."/>
            <person name="Vavikolanu K."/>
            <person name="Mehta A."/>
            <person name="Aluvathingal J."/>
            <person name="Nadendla S."/>
            <person name="Nandy P."/>
            <person name="Geyer C."/>
            <person name="Yan Y."/>
            <person name="Sichtig H."/>
        </authorList>
    </citation>
    <scope>NUCLEOTIDE SEQUENCE [LARGE SCALE GENOMIC DNA]</scope>
    <source>
        <strain evidence="4">FDAARGOS_652</strain>
    </source>
</reference>
<organism evidence="4 5">
    <name type="scientific">Candida parapsilosis</name>
    <name type="common">Yeast</name>
    <dbReference type="NCBI Taxonomy" id="5480"/>
    <lineage>
        <taxon>Eukaryota</taxon>
        <taxon>Fungi</taxon>
        <taxon>Dikarya</taxon>
        <taxon>Ascomycota</taxon>
        <taxon>Saccharomycotina</taxon>
        <taxon>Pichiomycetes</taxon>
        <taxon>Debaryomycetaceae</taxon>
        <taxon>Candida/Lodderomyces clade</taxon>
        <taxon>Candida</taxon>
    </lineage>
</organism>
<sequence length="627" mass="71472">MTSLAVLPSLKRTMTDMMDEELYQIPSSPIFTTTTTNNNKQEGAGDNFNDGFTLNNNTTTISTNYNHNSSNRNSISSSPNLPFAQLNTTTKDSSFYNNAVNQNNSSNNLGNMLNIPDSFLEQITSKEGIDQFKQQQQQPTLISDSEYQQDSQPTYINPFTNYANPNSFIRPSQAFSQQQQQQLQLQQQQQQQHMQSSLYRSHSPSFGNSSFPQPPPLPQSFPQRRRKRITTIDDLEPTGDKKKSIDEDYLLYNPDVSPGQVIHASEFDDAFYVPPGNNNDIINANSIEEFENDIIPGFENDYLYLDDEHEEIEEDLSDDEGDEDNYFHVDEEFDDYIMSNSGYNIINNHSNEYSTFDAFKNISLEDHQHHQENQQHEEQQHHQQGQQSELHDENHHDLGNPALQELHDEAVIKVDNEDELESQPIVSEVSPLSIDLSSASTPVEIDPTAMTNVDTIHIKQEPEDDHFSGHTDVEDDEDAMMVDVSDDDENFDREGRQKIKVKKEDVDHEHPYKLGAEISANNPDHRCDLINPNTGKTCNKQFSRPYDLIRHQNTIHASMKKIYRCVICEGRYKGGLGNGKQKTFSRNDALSRHIKIKHNIVGDEALELINEAKENVEYHPVTVAVAA</sequence>
<comment type="caution">
    <text evidence="4">The sequence shown here is derived from an EMBL/GenBank/DDBJ whole genome shotgun (WGS) entry which is preliminary data.</text>
</comment>
<feature type="region of interest" description="Disordered" evidence="2">
    <location>
        <begin position="131"/>
        <end position="156"/>
    </location>
</feature>
<dbReference type="InterPro" id="IPR013087">
    <property type="entry name" value="Znf_C2H2_type"/>
</dbReference>
<feature type="compositionally biased region" description="Basic and acidic residues" evidence="2">
    <location>
        <begin position="389"/>
        <end position="398"/>
    </location>
</feature>
<evidence type="ECO:0000256" key="2">
    <source>
        <dbReference type="SAM" id="MobiDB-lite"/>
    </source>
</evidence>
<accession>A0A8X7NN62</accession>
<dbReference type="EMBL" id="JABWAB010000003">
    <property type="protein sequence ID" value="KAF6057252.1"/>
    <property type="molecule type" value="Genomic_DNA"/>
</dbReference>
<evidence type="ECO:0000313" key="4">
    <source>
        <dbReference type="EMBL" id="KAF6057252.1"/>
    </source>
</evidence>
<evidence type="ECO:0000313" key="5">
    <source>
        <dbReference type="Proteomes" id="UP000590412"/>
    </source>
</evidence>
<dbReference type="OrthoDB" id="7295497at2759"/>
<keyword evidence="1" id="KW-0479">Metal-binding</keyword>
<proteinExistence type="predicted"/>
<feature type="region of interest" description="Disordered" evidence="2">
    <location>
        <begin position="173"/>
        <end position="242"/>
    </location>
</feature>
<dbReference type="Pfam" id="PF00096">
    <property type="entry name" value="zf-C2H2"/>
    <property type="match status" value="1"/>
</dbReference>
<feature type="compositionally biased region" description="Low complexity" evidence="2">
    <location>
        <begin position="177"/>
        <end position="192"/>
    </location>
</feature>
<feature type="region of interest" description="Disordered" evidence="2">
    <location>
        <begin position="368"/>
        <end position="400"/>
    </location>
</feature>
<protein>
    <submittedName>
        <fullName evidence="4">Zinc finger, C2H2 type family protein</fullName>
    </submittedName>
</protein>
<dbReference type="SMART" id="SM00355">
    <property type="entry name" value="ZnF_C2H2"/>
    <property type="match status" value="2"/>
</dbReference>
<feature type="compositionally biased region" description="Polar residues" evidence="2">
    <location>
        <begin position="193"/>
        <end position="208"/>
    </location>
</feature>
<dbReference type="Proteomes" id="UP000590412">
    <property type="component" value="Unassembled WGS sequence"/>
</dbReference>
<name>A0A8X7NN62_CANPA</name>
<gene>
    <name evidence="4" type="ORF">FOB60_001807</name>
</gene>
<evidence type="ECO:0000259" key="3">
    <source>
        <dbReference type="PROSITE" id="PS50157"/>
    </source>
</evidence>
<keyword evidence="1" id="KW-0863">Zinc-finger</keyword>
<evidence type="ECO:0000256" key="1">
    <source>
        <dbReference type="PROSITE-ProRule" id="PRU00042"/>
    </source>
</evidence>
<keyword evidence="1" id="KW-0862">Zinc</keyword>